<protein>
    <recommendedName>
        <fullName evidence="2">DUF1559 domain-containing protein</fullName>
    </recommendedName>
</protein>
<keyword evidence="4" id="KW-1185">Reference proteome</keyword>
<dbReference type="Gene3D" id="3.30.700.10">
    <property type="entry name" value="Glycoprotein, Type 4 Pilin"/>
    <property type="match status" value="1"/>
</dbReference>
<evidence type="ECO:0000256" key="1">
    <source>
        <dbReference type="SAM" id="Phobius"/>
    </source>
</evidence>
<accession>A0A5C5ZRL2</accession>
<sequence length="349" mass="38502">MRQVRYGTRFENRRVSRTRAAGFTLVELLVVIAIIGILVGLLLPAVQAAREAARRMSCQNNLHQISLAIHNYESSTKRLPPAWTKPSQSGDGWSAQARLLPYIEAIALASAVDFSAGYGDAMITVDGAQTRVAGFRVPPYLCPSEINDRGRYDSSGNPEHFPLSYCYNAGPWFVMDPVTEVVGEGTFLPGRWTRFRDVLDGLSNTLAFAEVKAMTPYLRDAELPGNLAMPTEPSEICTLGGSFKLDTGHTEWVDGRTHQTGFTTTFTPNRKILCTQSNNEYDVDFTNIREGRTTTARTYAAVTSRSYHQGGVGVTLMDGSVRFVSDSIDLQLWQDLSTRAGHEHVTVPD</sequence>
<keyword evidence="1" id="KW-0472">Membrane</keyword>
<dbReference type="Proteomes" id="UP000320176">
    <property type="component" value="Unassembled WGS sequence"/>
</dbReference>
<dbReference type="InterPro" id="IPR027558">
    <property type="entry name" value="Pre_pil_HX9DG_C"/>
</dbReference>
<organism evidence="3 4">
    <name type="scientific">Stieleria varia</name>
    <dbReference type="NCBI Taxonomy" id="2528005"/>
    <lineage>
        <taxon>Bacteria</taxon>
        <taxon>Pseudomonadati</taxon>
        <taxon>Planctomycetota</taxon>
        <taxon>Planctomycetia</taxon>
        <taxon>Pirellulales</taxon>
        <taxon>Pirellulaceae</taxon>
        <taxon>Stieleria</taxon>
    </lineage>
</organism>
<keyword evidence="1" id="KW-0812">Transmembrane</keyword>
<feature type="transmembrane region" description="Helical" evidence="1">
    <location>
        <begin position="21"/>
        <end position="46"/>
    </location>
</feature>
<evidence type="ECO:0000313" key="3">
    <source>
        <dbReference type="EMBL" id="TWT89431.1"/>
    </source>
</evidence>
<dbReference type="AlphaFoldDB" id="A0A5C5ZRL2"/>
<evidence type="ECO:0000313" key="4">
    <source>
        <dbReference type="Proteomes" id="UP000320176"/>
    </source>
</evidence>
<name>A0A5C5ZRL2_9BACT</name>
<dbReference type="InterPro" id="IPR011453">
    <property type="entry name" value="DUF1559"/>
</dbReference>
<keyword evidence="1" id="KW-1133">Transmembrane helix</keyword>
<dbReference type="RefSeq" id="WP_146523685.1">
    <property type="nucleotide sequence ID" value="NZ_CP151726.1"/>
</dbReference>
<dbReference type="InterPro" id="IPR045584">
    <property type="entry name" value="Pilin-like"/>
</dbReference>
<gene>
    <name evidence="3" type="ORF">Pla52n_68170</name>
</gene>
<comment type="caution">
    <text evidence="3">The sequence shown here is derived from an EMBL/GenBank/DDBJ whole genome shotgun (WGS) entry which is preliminary data.</text>
</comment>
<dbReference type="NCBIfam" id="TIGR02532">
    <property type="entry name" value="IV_pilin_GFxxxE"/>
    <property type="match status" value="1"/>
</dbReference>
<dbReference type="OrthoDB" id="254858at2"/>
<dbReference type="EMBL" id="SJPN01000023">
    <property type="protein sequence ID" value="TWT89431.1"/>
    <property type="molecule type" value="Genomic_DNA"/>
</dbReference>
<feature type="domain" description="DUF1559" evidence="2">
    <location>
        <begin position="47"/>
        <end position="331"/>
    </location>
</feature>
<dbReference type="SUPFAM" id="SSF54523">
    <property type="entry name" value="Pili subunits"/>
    <property type="match status" value="1"/>
</dbReference>
<dbReference type="Pfam" id="PF07963">
    <property type="entry name" value="N_methyl"/>
    <property type="match status" value="1"/>
</dbReference>
<proteinExistence type="predicted"/>
<dbReference type="PANTHER" id="PTHR30093:SF2">
    <property type="entry name" value="TYPE II SECRETION SYSTEM PROTEIN H"/>
    <property type="match status" value="1"/>
</dbReference>
<reference evidence="3 4" key="1">
    <citation type="submission" date="2019-02" db="EMBL/GenBank/DDBJ databases">
        <title>Deep-cultivation of Planctomycetes and their phenomic and genomic characterization uncovers novel biology.</title>
        <authorList>
            <person name="Wiegand S."/>
            <person name="Jogler M."/>
            <person name="Boedeker C."/>
            <person name="Pinto D."/>
            <person name="Vollmers J."/>
            <person name="Rivas-Marin E."/>
            <person name="Kohn T."/>
            <person name="Peeters S.H."/>
            <person name="Heuer A."/>
            <person name="Rast P."/>
            <person name="Oberbeckmann S."/>
            <person name="Bunk B."/>
            <person name="Jeske O."/>
            <person name="Meyerdierks A."/>
            <person name="Storesund J.E."/>
            <person name="Kallscheuer N."/>
            <person name="Luecker S."/>
            <person name="Lage O.M."/>
            <person name="Pohl T."/>
            <person name="Merkel B.J."/>
            <person name="Hornburger P."/>
            <person name="Mueller R.-W."/>
            <person name="Bruemmer F."/>
            <person name="Labrenz M."/>
            <person name="Spormann A.M."/>
            <person name="Op Den Camp H."/>
            <person name="Overmann J."/>
            <person name="Amann R."/>
            <person name="Jetten M.S.M."/>
            <person name="Mascher T."/>
            <person name="Medema M.H."/>
            <person name="Devos D.P."/>
            <person name="Kaster A.-K."/>
            <person name="Ovreas L."/>
            <person name="Rohde M."/>
            <person name="Galperin M.Y."/>
            <person name="Jogler C."/>
        </authorList>
    </citation>
    <scope>NUCLEOTIDE SEQUENCE [LARGE SCALE GENOMIC DNA]</scope>
    <source>
        <strain evidence="3 4">Pla52n</strain>
    </source>
</reference>
<dbReference type="NCBIfam" id="TIGR04294">
    <property type="entry name" value="pre_pil_HX9DG"/>
    <property type="match status" value="1"/>
</dbReference>
<dbReference type="PROSITE" id="PS00409">
    <property type="entry name" value="PROKAR_NTER_METHYL"/>
    <property type="match status" value="1"/>
</dbReference>
<dbReference type="InterPro" id="IPR012902">
    <property type="entry name" value="N_methyl_site"/>
</dbReference>
<dbReference type="PANTHER" id="PTHR30093">
    <property type="entry name" value="GENERAL SECRETION PATHWAY PROTEIN G"/>
    <property type="match status" value="1"/>
</dbReference>
<evidence type="ECO:0000259" key="2">
    <source>
        <dbReference type="Pfam" id="PF07596"/>
    </source>
</evidence>
<dbReference type="Pfam" id="PF07596">
    <property type="entry name" value="SBP_bac_10"/>
    <property type="match status" value="1"/>
</dbReference>